<dbReference type="Proteomes" id="UP001199528">
    <property type="component" value="Chromosome"/>
</dbReference>
<dbReference type="HOGENOM" id="CLU_195728_0_0_6"/>
<dbReference type="PATRIC" id="fig|1217712.3.peg.2446"/>
<reference evidence="2" key="2">
    <citation type="journal article" date="2022" name="Front Environ Sci">
        <title>Complete genome sequence analysis of a novel alkane-degrading bacterial strain, Acinetobacter vivianii KJ-1, and its diesel degradation ability.</title>
        <authorList>
            <person name="Zhang Y."/>
            <person name="Song F."/>
            <person name="Wang J."/>
            <person name="Zhao Q."/>
            <person name="Zheng L."/>
            <person name="Wang Z."/>
            <person name="Zhang X."/>
            <person name="Gao Y."/>
            <person name="Chen G."/>
            <person name="Huang Y."/>
        </authorList>
    </citation>
    <scope>NUCLEOTIDE SEQUENCE</scope>
    <source>
        <strain evidence="2">KJ-1</strain>
    </source>
</reference>
<sequence length="77" mass="9041">MAIITLRDIEANKNIRVKAIVDPSVKFDADGKFEIIKNIKWIFEETEREVPVEFHDTLNHAKLDQYVGLQYVIIRIE</sequence>
<dbReference type="KEGG" id="aviv:LF296_08545"/>
<proteinExistence type="predicted"/>
<name>N8UV32_9GAMM</name>
<accession>N8UV32</accession>
<reference evidence="1 3" key="1">
    <citation type="submission" date="2013-02" db="EMBL/GenBank/DDBJ databases">
        <title>The Genome Sequence of Acinetobacter sp. NIPH 758.</title>
        <authorList>
            <consortium name="The Broad Institute Genome Sequencing Platform"/>
            <consortium name="The Broad Institute Genome Sequencing Center for Infectious Disease"/>
            <person name="Cerqueira G."/>
            <person name="Feldgarden M."/>
            <person name="Courvalin P."/>
            <person name="Perichon B."/>
            <person name="Grillot-Courvalin C."/>
            <person name="Clermont D."/>
            <person name="Rocha E."/>
            <person name="Yoon E.-J."/>
            <person name="Nemec A."/>
            <person name="Walker B."/>
            <person name="Young S.K."/>
            <person name="Zeng Q."/>
            <person name="Gargeya S."/>
            <person name="Fitzgerald M."/>
            <person name="Haas B."/>
            <person name="Abouelleil A."/>
            <person name="Alvarado L."/>
            <person name="Arachchi H.M."/>
            <person name="Berlin A.M."/>
            <person name="Chapman S.B."/>
            <person name="Dewar J."/>
            <person name="Goldberg J."/>
            <person name="Griggs A."/>
            <person name="Gujja S."/>
            <person name="Hansen M."/>
            <person name="Howarth C."/>
            <person name="Imamovic A."/>
            <person name="Larimer J."/>
            <person name="McCowan C."/>
            <person name="Murphy C."/>
            <person name="Neiman D."/>
            <person name="Pearson M."/>
            <person name="Priest M."/>
            <person name="Roberts A."/>
            <person name="Saif S."/>
            <person name="Shea T."/>
            <person name="Sisk P."/>
            <person name="Sykes S."/>
            <person name="Wortman J."/>
            <person name="Nusbaum C."/>
            <person name="Birren B."/>
        </authorList>
    </citation>
    <scope>NUCLEOTIDE SEQUENCE [LARGE SCALE GENOMIC DNA]</scope>
    <source>
        <strain evidence="1 3">NIPH 758</strain>
    </source>
</reference>
<dbReference type="EMBL" id="CP085083">
    <property type="protein sequence ID" value="WDZ52812.1"/>
    <property type="molecule type" value="Genomic_DNA"/>
</dbReference>
<dbReference type="AlphaFoldDB" id="N8UV32"/>
<dbReference type="eggNOG" id="ENOG5031S5H">
    <property type="taxonomic scope" value="Bacteria"/>
</dbReference>
<evidence type="ECO:0000313" key="1">
    <source>
        <dbReference type="EMBL" id="ENU91446.1"/>
    </source>
</evidence>
<evidence type="ECO:0000313" key="2">
    <source>
        <dbReference type="EMBL" id="WDZ52812.1"/>
    </source>
</evidence>
<dbReference type="EMBL" id="APPC01000018">
    <property type="protein sequence ID" value="ENU91446.1"/>
    <property type="molecule type" value="Genomic_DNA"/>
</dbReference>
<protein>
    <submittedName>
        <fullName evidence="1">Uncharacterized protein</fullName>
    </submittedName>
</protein>
<reference evidence="2" key="3">
    <citation type="submission" date="2023-02" db="EMBL/GenBank/DDBJ databases">
        <authorList>
            <person name="Huang Y."/>
            <person name="Zhang Y."/>
            <person name="Zhang T."/>
            <person name="Wang J."/>
        </authorList>
    </citation>
    <scope>NUCLEOTIDE SEQUENCE</scope>
    <source>
        <strain evidence="2">KJ-1</strain>
    </source>
</reference>
<dbReference type="RefSeq" id="WP_004772094.1">
    <property type="nucleotide sequence ID" value="NZ_CP085083.1"/>
</dbReference>
<organism evidence="1 3">
    <name type="scientific">Acinetobacter vivianii</name>
    <dbReference type="NCBI Taxonomy" id="1776742"/>
    <lineage>
        <taxon>Bacteria</taxon>
        <taxon>Pseudomonadati</taxon>
        <taxon>Pseudomonadota</taxon>
        <taxon>Gammaproteobacteria</taxon>
        <taxon>Moraxellales</taxon>
        <taxon>Moraxellaceae</taxon>
        <taxon>Acinetobacter</taxon>
    </lineage>
</organism>
<evidence type="ECO:0000313" key="3">
    <source>
        <dbReference type="Proteomes" id="UP000013049"/>
    </source>
</evidence>
<gene>
    <name evidence="1" type="ORF">F971_02538</name>
    <name evidence="2" type="ORF">LF296_08545</name>
</gene>
<dbReference type="Proteomes" id="UP000013049">
    <property type="component" value="Unassembled WGS sequence"/>
</dbReference>